<feature type="transmembrane region" description="Helical" evidence="7">
    <location>
        <begin position="140"/>
        <end position="159"/>
    </location>
</feature>
<keyword evidence="3" id="KW-1003">Cell membrane</keyword>
<keyword evidence="5 7" id="KW-1133">Transmembrane helix</keyword>
<dbReference type="Pfam" id="PF00528">
    <property type="entry name" value="BPD_transp_1"/>
    <property type="match status" value="1"/>
</dbReference>
<keyword evidence="2" id="KW-0813">Transport</keyword>
<comment type="caution">
    <text evidence="9">The sequence shown here is derived from an EMBL/GenBank/DDBJ whole genome shotgun (WGS) entry which is preliminary data.</text>
</comment>
<dbReference type="Proteomes" id="UP000326554">
    <property type="component" value="Unassembled WGS sequence"/>
</dbReference>
<feature type="transmembrane region" description="Helical" evidence="7">
    <location>
        <begin position="253"/>
        <end position="274"/>
    </location>
</feature>
<comment type="subcellular location">
    <subcellularLocation>
        <location evidence="1">Cell membrane</location>
        <topology evidence="1">Multi-pass membrane protein</topology>
    </subcellularLocation>
</comment>
<dbReference type="InterPro" id="IPR035906">
    <property type="entry name" value="MetI-like_sf"/>
</dbReference>
<evidence type="ECO:0000256" key="3">
    <source>
        <dbReference type="ARBA" id="ARBA00022475"/>
    </source>
</evidence>
<feature type="domain" description="ABC transmembrane type-1" evidence="8">
    <location>
        <begin position="146"/>
        <end position="329"/>
    </location>
</feature>
<proteinExistence type="predicted"/>
<feature type="transmembrane region" description="Helical" evidence="7">
    <location>
        <begin position="203"/>
        <end position="222"/>
    </location>
</feature>
<feature type="transmembrane region" description="Helical" evidence="7">
    <location>
        <begin position="171"/>
        <end position="191"/>
    </location>
</feature>
<evidence type="ECO:0000256" key="1">
    <source>
        <dbReference type="ARBA" id="ARBA00004651"/>
    </source>
</evidence>
<evidence type="ECO:0000313" key="10">
    <source>
        <dbReference type="Proteomes" id="UP000326554"/>
    </source>
</evidence>
<dbReference type="SUPFAM" id="SSF161098">
    <property type="entry name" value="MetI-like"/>
    <property type="match status" value="1"/>
</dbReference>
<dbReference type="AlphaFoldDB" id="A0A5J5GH08"/>
<dbReference type="PANTHER" id="PTHR30151:SF20">
    <property type="entry name" value="ABC TRANSPORTER PERMEASE PROTEIN HI_0355-RELATED"/>
    <property type="match status" value="1"/>
</dbReference>
<name>A0A5J5GH08_9RHOB</name>
<evidence type="ECO:0000256" key="7">
    <source>
        <dbReference type="SAM" id="Phobius"/>
    </source>
</evidence>
<protein>
    <submittedName>
        <fullName evidence="9">ABC transporter permease subunit</fullName>
    </submittedName>
</protein>
<dbReference type="EMBL" id="VYQE01000004">
    <property type="protein sequence ID" value="KAA9007018.1"/>
    <property type="molecule type" value="Genomic_DNA"/>
</dbReference>
<feature type="transmembrane region" description="Helical" evidence="7">
    <location>
        <begin position="24"/>
        <end position="44"/>
    </location>
</feature>
<reference evidence="9 10" key="1">
    <citation type="submission" date="2019-09" db="EMBL/GenBank/DDBJ databases">
        <authorList>
            <person name="Park J.-S."/>
            <person name="Choi H.-J."/>
        </authorList>
    </citation>
    <scope>NUCLEOTIDE SEQUENCE [LARGE SCALE GENOMIC DNA]</scope>
    <source>
        <strain evidence="9 10">176SS1-4</strain>
    </source>
</reference>
<evidence type="ECO:0000256" key="6">
    <source>
        <dbReference type="ARBA" id="ARBA00023136"/>
    </source>
</evidence>
<organism evidence="9 10">
    <name type="scientific">Histidinibacterium aquaticum</name>
    <dbReference type="NCBI Taxonomy" id="2613962"/>
    <lineage>
        <taxon>Bacteria</taxon>
        <taxon>Pseudomonadati</taxon>
        <taxon>Pseudomonadota</taxon>
        <taxon>Alphaproteobacteria</taxon>
        <taxon>Rhodobacterales</taxon>
        <taxon>Paracoccaceae</taxon>
        <taxon>Histidinibacterium</taxon>
    </lineage>
</organism>
<evidence type="ECO:0000313" key="9">
    <source>
        <dbReference type="EMBL" id="KAA9007018.1"/>
    </source>
</evidence>
<evidence type="ECO:0000256" key="4">
    <source>
        <dbReference type="ARBA" id="ARBA00022692"/>
    </source>
</evidence>
<sequence>MTAAPATTTPGPFRTAGRALRSTVGGTLPVLVVLAVIVGIWYAAVAPMNIRLALDQAERSGATVVPETPIARQEVSVWRLMAQNPDLVPQSYAQDRPRLPTPGQVAGELWATTGEMALEGRAMSRRSLIFHAWVTLRSTFWGFLLGTTLGIAGAIAIVYSRVVNLSLMPWAIISQTIPIVALAPMIIVLSAQVGIEGRGVPKAIISAYLCYFPVLVGMVKGLRSPGTAQLDLLKTYSASSLQSFWKLRLPSSVPYLFASLKIGIAAALVGTIVGELPTGAIRGLGARILIGDQFGTPLAIWAALFAAAILAGVLVTLLDVAQRATLKRMGMGR</sequence>
<dbReference type="Gene3D" id="1.10.3720.10">
    <property type="entry name" value="MetI-like"/>
    <property type="match status" value="1"/>
</dbReference>
<dbReference type="GO" id="GO:0055085">
    <property type="term" value="P:transmembrane transport"/>
    <property type="evidence" value="ECO:0007669"/>
    <property type="project" value="InterPro"/>
</dbReference>
<dbReference type="GO" id="GO:0005886">
    <property type="term" value="C:plasma membrane"/>
    <property type="evidence" value="ECO:0007669"/>
    <property type="project" value="UniProtKB-SubCell"/>
</dbReference>
<evidence type="ECO:0000259" key="8">
    <source>
        <dbReference type="Pfam" id="PF00528"/>
    </source>
</evidence>
<evidence type="ECO:0000256" key="5">
    <source>
        <dbReference type="ARBA" id="ARBA00022989"/>
    </source>
</evidence>
<gene>
    <name evidence="9" type="ORF">F3S47_14740</name>
</gene>
<keyword evidence="10" id="KW-1185">Reference proteome</keyword>
<accession>A0A5J5GH08</accession>
<keyword evidence="4 7" id="KW-0812">Transmembrane</keyword>
<dbReference type="CDD" id="cd06261">
    <property type="entry name" value="TM_PBP2"/>
    <property type="match status" value="1"/>
</dbReference>
<evidence type="ECO:0000256" key="2">
    <source>
        <dbReference type="ARBA" id="ARBA00022448"/>
    </source>
</evidence>
<keyword evidence="6 7" id="KW-0472">Membrane</keyword>
<feature type="transmembrane region" description="Helical" evidence="7">
    <location>
        <begin position="298"/>
        <end position="321"/>
    </location>
</feature>
<dbReference type="InterPro" id="IPR000515">
    <property type="entry name" value="MetI-like"/>
</dbReference>
<dbReference type="PANTHER" id="PTHR30151">
    <property type="entry name" value="ALKANE SULFONATE ABC TRANSPORTER-RELATED, MEMBRANE SUBUNIT"/>
    <property type="match status" value="1"/>
</dbReference>